<feature type="region of interest" description="Disordered" evidence="8">
    <location>
        <begin position="589"/>
        <end position="625"/>
    </location>
</feature>
<evidence type="ECO:0000256" key="7">
    <source>
        <dbReference type="PROSITE-ProRule" id="PRU00146"/>
    </source>
</evidence>
<evidence type="ECO:0000256" key="2">
    <source>
        <dbReference type="ARBA" id="ARBA00022723"/>
    </source>
</evidence>
<evidence type="ECO:0000259" key="10">
    <source>
        <dbReference type="PROSITE" id="PS51253"/>
    </source>
</evidence>
<dbReference type="Pfam" id="PF03184">
    <property type="entry name" value="DDE_1"/>
    <property type="match status" value="1"/>
</dbReference>
<dbReference type="GO" id="GO:0008270">
    <property type="term" value="F:zinc ion binding"/>
    <property type="evidence" value="ECO:0007669"/>
    <property type="project" value="UniProtKB-KW"/>
</dbReference>
<dbReference type="GO" id="GO:0003677">
    <property type="term" value="F:DNA binding"/>
    <property type="evidence" value="ECO:0007669"/>
    <property type="project" value="UniProtKB-KW"/>
</dbReference>
<dbReference type="Proteomes" id="UP000230750">
    <property type="component" value="Unassembled WGS sequence"/>
</dbReference>
<keyword evidence="12" id="KW-1185">Reference proteome</keyword>
<sequence length="689" mass="78285">MLRARRPRPPYRAYSQENLVEALNKIQNGGNSVRAISKQYNIPKTTLLDKLSGRRPVYTTQGPKPVMTPEEETRLEKWLLSMSRIGYGQTRRELCLTVKKILDDDGRKNPFKDNMPGPQWVRAFMRRHPKISERAGEALGKERAMLSSSKLEEWFAKFEEFMASDEIIDGEEILSDPRRLFNCDESGFPLAGKAEKVLAPRGTKNVYQFSNSDKHQITVLACMNAAGFYIEPMLIFPNTRFRYNPLDGAPDTWCVGRSGNGWMNSEVFYEWIANHFVPEVQQKKIPFPIVLFIDGHSSHVSYATATFCAENEVILYCLPAHSSHVLQPCDLSLFKSLKSAWKIHTKTWKANHVGQTITKLQFASVFAGAWKSASTVKNAKNGFESAGLFPLDSGRFDRDKLIPSSIFLKSPDSTPQTGTTAVLAAGCSIAEKSTAYETALRVLEESMTEEKVWLFKRRLNEGYDFDTDTFYNAWKKIKLQADGSNTSNIQATGSNTADEIQATTGINTDDVQAATGSNTIDVHHHATTTPSPAAKKRTNVSEALDKHLRYPTAQPGRPQNEKRKPLPHAISGRVFIQYLEDKKREKEIEETRKRVNREKRAAKKAQNEATKKTPSRKRTTEEVDEQREIDENMCAKCKKPYEDDDDNWIGCEFCERWFHKECTDIMDAAELSDTELSELEWQCDHCMEK</sequence>
<dbReference type="InterPro" id="IPR013083">
    <property type="entry name" value="Znf_RING/FYVE/PHD"/>
</dbReference>
<dbReference type="InterPro" id="IPR036397">
    <property type="entry name" value="RNaseH_sf"/>
</dbReference>
<feature type="domain" description="PHD-type" evidence="9">
    <location>
        <begin position="631"/>
        <end position="689"/>
    </location>
</feature>
<dbReference type="PROSITE" id="PS51253">
    <property type="entry name" value="HTH_CENPB"/>
    <property type="match status" value="1"/>
</dbReference>
<evidence type="ECO:0000259" key="9">
    <source>
        <dbReference type="PROSITE" id="PS50016"/>
    </source>
</evidence>
<feature type="compositionally biased region" description="Basic residues" evidence="8">
    <location>
        <begin position="594"/>
        <end position="603"/>
    </location>
</feature>
<accession>A0A2G8KHW0</accession>
<dbReference type="Pfam" id="PF03221">
    <property type="entry name" value="HTH_Tnp_Tc5"/>
    <property type="match status" value="1"/>
</dbReference>
<evidence type="ECO:0008006" key="13">
    <source>
        <dbReference type="Google" id="ProtNLM"/>
    </source>
</evidence>
<keyword evidence="5" id="KW-0238">DNA-binding</keyword>
<proteinExistence type="predicted"/>
<dbReference type="InterPro" id="IPR019787">
    <property type="entry name" value="Znf_PHD-finger"/>
</dbReference>
<reference evidence="11 12" key="1">
    <citation type="journal article" date="2017" name="PLoS Biol.">
        <title>The sea cucumber genome provides insights into morphological evolution and visceral regeneration.</title>
        <authorList>
            <person name="Zhang X."/>
            <person name="Sun L."/>
            <person name="Yuan J."/>
            <person name="Sun Y."/>
            <person name="Gao Y."/>
            <person name="Zhang L."/>
            <person name="Li S."/>
            <person name="Dai H."/>
            <person name="Hamel J.F."/>
            <person name="Liu C."/>
            <person name="Yu Y."/>
            <person name="Liu S."/>
            <person name="Lin W."/>
            <person name="Guo K."/>
            <person name="Jin S."/>
            <person name="Xu P."/>
            <person name="Storey K.B."/>
            <person name="Huan P."/>
            <person name="Zhang T."/>
            <person name="Zhou Y."/>
            <person name="Zhang J."/>
            <person name="Lin C."/>
            <person name="Li X."/>
            <person name="Xing L."/>
            <person name="Huo D."/>
            <person name="Sun M."/>
            <person name="Wang L."/>
            <person name="Mercier A."/>
            <person name="Li F."/>
            <person name="Yang H."/>
            <person name="Xiang J."/>
        </authorList>
    </citation>
    <scope>NUCLEOTIDE SEQUENCE [LARGE SCALE GENOMIC DNA]</scope>
    <source>
        <strain evidence="11">Shaxun</strain>
        <tissue evidence="11">Muscle</tissue>
    </source>
</reference>
<dbReference type="OrthoDB" id="71166at2759"/>
<gene>
    <name evidence="11" type="ORF">BSL78_15536</name>
</gene>
<dbReference type="PANTHER" id="PTHR19303:SF74">
    <property type="entry name" value="POGO TRANSPOSABLE ELEMENT WITH KRAB DOMAIN"/>
    <property type="match status" value="1"/>
</dbReference>
<dbReference type="PROSITE" id="PS50016">
    <property type="entry name" value="ZF_PHD_2"/>
    <property type="match status" value="1"/>
</dbReference>
<dbReference type="InterPro" id="IPR011011">
    <property type="entry name" value="Znf_FYVE_PHD"/>
</dbReference>
<dbReference type="Gene3D" id="1.10.10.60">
    <property type="entry name" value="Homeodomain-like"/>
    <property type="match status" value="1"/>
</dbReference>
<name>A0A2G8KHW0_STIJA</name>
<dbReference type="PANTHER" id="PTHR19303">
    <property type="entry name" value="TRANSPOSON"/>
    <property type="match status" value="1"/>
</dbReference>
<feature type="region of interest" description="Disordered" evidence="8">
    <location>
        <begin position="549"/>
        <end position="570"/>
    </location>
</feature>
<dbReference type="AlphaFoldDB" id="A0A2G8KHW0"/>
<evidence type="ECO:0000256" key="6">
    <source>
        <dbReference type="ARBA" id="ARBA00023242"/>
    </source>
</evidence>
<keyword evidence="2" id="KW-0479">Metal-binding</keyword>
<dbReference type="PROSITE" id="PS01359">
    <property type="entry name" value="ZF_PHD_1"/>
    <property type="match status" value="1"/>
</dbReference>
<dbReference type="EMBL" id="MRZV01000572">
    <property type="protein sequence ID" value="PIK47582.1"/>
    <property type="molecule type" value="Genomic_DNA"/>
</dbReference>
<dbReference type="InterPro" id="IPR007889">
    <property type="entry name" value="HTH_Psq"/>
</dbReference>
<evidence type="ECO:0000256" key="1">
    <source>
        <dbReference type="ARBA" id="ARBA00004123"/>
    </source>
</evidence>
<dbReference type="InterPro" id="IPR006600">
    <property type="entry name" value="HTH_CenpB_DNA-bd_dom"/>
</dbReference>
<dbReference type="Gene3D" id="3.30.40.10">
    <property type="entry name" value="Zinc/RING finger domain, C3HC4 (zinc finger)"/>
    <property type="match status" value="1"/>
</dbReference>
<dbReference type="SMART" id="SM00249">
    <property type="entry name" value="PHD"/>
    <property type="match status" value="1"/>
</dbReference>
<comment type="subcellular location">
    <subcellularLocation>
        <location evidence="1">Nucleus</location>
    </subcellularLocation>
</comment>
<evidence type="ECO:0000313" key="12">
    <source>
        <dbReference type="Proteomes" id="UP000230750"/>
    </source>
</evidence>
<dbReference type="GO" id="GO:0005634">
    <property type="term" value="C:nucleus"/>
    <property type="evidence" value="ECO:0007669"/>
    <property type="project" value="UniProtKB-SubCell"/>
</dbReference>
<dbReference type="InterPro" id="IPR009057">
    <property type="entry name" value="Homeodomain-like_sf"/>
</dbReference>
<dbReference type="InterPro" id="IPR050863">
    <property type="entry name" value="CenT-Element_Derived"/>
</dbReference>
<dbReference type="Pfam" id="PF00628">
    <property type="entry name" value="PHD"/>
    <property type="match status" value="1"/>
</dbReference>
<dbReference type="Gene3D" id="3.30.420.10">
    <property type="entry name" value="Ribonuclease H-like superfamily/Ribonuclease H"/>
    <property type="match status" value="1"/>
</dbReference>
<keyword evidence="6" id="KW-0539">Nucleus</keyword>
<evidence type="ECO:0000256" key="5">
    <source>
        <dbReference type="ARBA" id="ARBA00023125"/>
    </source>
</evidence>
<dbReference type="InterPro" id="IPR004875">
    <property type="entry name" value="DDE_SF_endonuclease_dom"/>
</dbReference>
<keyword evidence="4" id="KW-0862">Zinc</keyword>
<organism evidence="11 12">
    <name type="scientific">Stichopus japonicus</name>
    <name type="common">Sea cucumber</name>
    <dbReference type="NCBI Taxonomy" id="307972"/>
    <lineage>
        <taxon>Eukaryota</taxon>
        <taxon>Metazoa</taxon>
        <taxon>Echinodermata</taxon>
        <taxon>Eleutherozoa</taxon>
        <taxon>Echinozoa</taxon>
        <taxon>Holothuroidea</taxon>
        <taxon>Aspidochirotacea</taxon>
        <taxon>Aspidochirotida</taxon>
        <taxon>Stichopodidae</taxon>
        <taxon>Apostichopus</taxon>
    </lineage>
</organism>
<dbReference type="InterPro" id="IPR019786">
    <property type="entry name" value="Zinc_finger_PHD-type_CS"/>
</dbReference>
<comment type="caution">
    <text evidence="11">The sequence shown here is derived from an EMBL/GenBank/DDBJ whole genome shotgun (WGS) entry which is preliminary data.</text>
</comment>
<dbReference type="SUPFAM" id="SSF46689">
    <property type="entry name" value="Homeodomain-like"/>
    <property type="match status" value="1"/>
</dbReference>
<evidence type="ECO:0000256" key="4">
    <source>
        <dbReference type="ARBA" id="ARBA00022833"/>
    </source>
</evidence>
<protein>
    <recommendedName>
        <fullName evidence="13">HTH CENPB-type domain-containing protein</fullName>
    </recommendedName>
</protein>
<evidence type="ECO:0000256" key="3">
    <source>
        <dbReference type="ARBA" id="ARBA00022771"/>
    </source>
</evidence>
<dbReference type="Pfam" id="PF05225">
    <property type="entry name" value="HTH_psq"/>
    <property type="match status" value="1"/>
</dbReference>
<keyword evidence="3 7" id="KW-0863">Zinc-finger</keyword>
<dbReference type="InterPro" id="IPR001965">
    <property type="entry name" value="Znf_PHD"/>
</dbReference>
<feature type="domain" description="HTH CENPB-type" evidence="10">
    <location>
        <begin position="59"/>
        <end position="134"/>
    </location>
</feature>
<evidence type="ECO:0000313" key="11">
    <source>
        <dbReference type="EMBL" id="PIK47582.1"/>
    </source>
</evidence>
<dbReference type="SUPFAM" id="SSF57903">
    <property type="entry name" value="FYVE/PHD zinc finger"/>
    <property type="match status" value="1"/>
</dbReference>
<evidence type="ECO:0000256" key="8">
    <source>
        <dbReference type="SAM" id="MobiDB-lite"/>
    </source>
</evidence>